<name>A0A392USQ3_9FABA</name>
<evidence type="ECO:0000313" key="2">
    <source>
        <dbReference type="Proteomes" id="UP000265520"/>
    </source>
</evidence>
<comment type="caution">
    <text evidence="1">The sequence shown here is derived from an EMBL/GenBank/DDBJ whole genome shotgun (WGS) entry which is preliminary data.</text>
</comment>
<protein>
    <submittedName>
        <fullName evidence="1">Uncharacterized protein</fullName>
    </submittedName>
</protein>
<sequence length="39" mass="4261">PLKECTTKRSLSAGYLIYVLLSKDMLEATESGDDKGVPM</sequence>
<proteinExistence type="predicted"/>
<keyword evidence="2" id="KW-1185">Reference proteome</keyword>
<accession>A0A392USQ3</accession>
<feature type="non-terminal residue" evidence="1">
    <location>
        <position position="1"/>
    </location>
</feature>
<dbReference type="Proteomes" id="UP000265520">
    <property type="component" value="Unassembled WGS sequence"/>
</dbReference>
<dbReference type="EMBL" id="LXQA010965047">
    <property type="protein sequence ID" value="MCI79054.1"/>
    <property type="molecule type" value="Genomic_DNA"/>
</dbReference>
<evidence type="ECO:0000313" key="1">
    <source>
        <dbReference type="EMBL" id="MCI79054.1"/>
    </source>
</evidence>
<organism evidence="1 2">
    <name type="scientific">Trifolium medium</name>
    <dbReference type="NCBI Taxonomy" id="97028"/>
    <lineage>
        <taxon>Eukaryota</taxon>
        <taxon>Viridiplantae</taxon>
        <taxon>Streptophyta</taxon>
        <taxon>Embryophyta</taxon>
        <taxon>Tracheophyta</taxon>
        <taxon>Spermatophyta</taxon>
        <taxon>Magnoliopsida</taxon>
        <taxon>eudicotyledons</taxon>
        <taxon>Gunneridae</taxon>
        <taxon>Pentapetalae</taxon>
        <taxon>rosids</taxon>
        <taxon>fabids</taxon>
        <taxon>Fabales</taxon>
        <taxon>Fabaceae</taxon>
        <taxon>Papilionoideae</taxon>
        <taxon>50 kb inversion clade</taxon>
        <taxon>NPAAA clade</taxon>
        <taxon>Hologalegina</taxon>
        <taxon>IRL clade</taxon>
        <taxon>Trifolieae</taxon>
        <taxon>Trifolium</taxon>
    </lineage>
</organism>
<dbReference type="AlphaFoldDB" id="A0A392USQ3"/>
<gene>
    <name evidence="1" type="ORF">A2U01_0100325</name>
</gene>
<reference evidence="1 2" key="1">
    <citation type="journal article" date="2018" name="Front. Plant Sci.">
        <title>Red Clover (Trifolium pratense) and Zigzag Clover (T. medium) - A Picture of Genomic Similarities and Differences.</title>
        <authorList>
            <person name="Dluhosova J."/>
            <person name="Istvanek J."/>
            <person name="Nedelnik J."/>
            <person name="Repkova J."/>
        </authorList>
    </citation>
    <scope>NUCLEOTIDE SEQUENCE [LARGE SCALE GENOMIC DNA]</scope>
    <source>
        <strain evidence="2">cv. 10/8</strain>
        <tissue evidence="1">Leaf</tissue>
    </source>
</reference>